<gene>
    <name evidence="1" type="primary">SMKI11G1840</name>
    <name evidence="1" type="ORF">SMKI_11G1840</name>
</gene>
<dbReference type="Proteomes" id="UP001161438">
    <property type="component" value="Chromosome 11"/>
</dbReference>
<proteinExistence type="predicted"/>
<dbReference type="GeneID" id="80919567"/>
<dbReference type="RefSeq" id="XP_056077854.1">
    <property type="nucleotide sequence ID" value="XM_056223880.1"/>
</dbReference>
<protein>
    <submittedName>
        <fullName evidence="1">Uncharacterized protein</fullName>
    </submittedName>
</protein>
<sequence length="102" mass="11547">MNFLSSPLVIHAHLHLFFIQFSYSMNPRFRFILRYYSSKKPTFHVTPPESIANANANAVRTSNSPGKSKHKGKLLILVGSLALVTSVISVNYQKNKPIEFLE</sequence>
<dbReference type="Pfam" id="PF23521">
    <property type="entry name" value="YKL023C-A"/>
    <property type="match status" value="1"/>
</dbReference>
<evidence type="ECO:0000313" key="1">
    <source>
        <dbReference type="EMBL" id="CAI4034734.1"/>
    </source>
</evidence>
<organism evidence="1 2">
    <name type="scientific">Saccharomyces mikatae IFO 1815</name>
    <dbReference type="NCBI Taxonomy" id="226126"/>
    <lineage>
        <taxon>Eukaryota</taxon>
        <taxon>Fungi</taxon>
        <taxon>Dikarya</taxon>
        <taxon>Ascomycota</taxon>
        <taxon>Saccharomycotina</taxon>
        <taxon>Saccharomycetes</taxon>
        <taxon>Saccharomycetales</taxon>
        <taxon>Saccharomycetaceae</taxon>
        <taxon>Saccharomyces</taxon>
    </lineage>
</organism>
<dbReference type="InterPro" id="IPR057781">
    <property type="entry name" value="YKL023C-A-like"/>
</dbReference>
<dbReference type="AlphaFoldDB" id="A0AA35IS19"/>
<accession>A0AA35IS19</accession>
<evidence type="ECO:0000313" key="2">
    <source>
        <dbReference type="Proteomes" id="UP001161438"/>
    </source>
</evidence>
<reference evidence="1" key="1">
    <citation type="submission" date="2022-10" db="EMBL/GenBank/DDBJ databases">
        <authorList>
            <person name="Byrne P K."/>
        </authorList>
    </citation>
    <scope>NUCLEOTIDE SEQUENCE</scope>
    <source>
        <strain evidence="1">IFO1815</strain>
    </source>
</reference>
<name>A0AA35IS19_SACMI</name>
<dbReference type="EMBL" id="OX365767">
    <property type="protein sequence ID" value="CAI4034734.1"/>
    <property type="molecule type" value="Genomic_DNA"/>
</dbReference>
<keyword evidence="2" id="KW-1185">Reference proteome</keyword>